<dbReference type="RefSeq" id="WP_034847515.1">
    <property type="nucleotide sequence ID" value="NZ_JANX01000692.1"/>
</dbReference>
<dbReference type="Pfam" id="PF19541">
    <property type="entry name" value="DUF6065"/>
    <property type="match status" value="1"/>
</dbReference>
<proteinExistence type="predicted"/>
<evidence type="ECO:0000313" key="2">
    <source>
        <dbReference type="Proteomes" id="UP000029995"/>
    </source>
</evidence>
<comment type="caution">
    <text evidence="1">The sequence shown here is derived from an EMBL/GenBank/DDBJ whole genome shotgun (WGS) entry which is preliminary data.</text>
</comment>
<sequence>MKLIAYTIGGAHPEIRPAPATRDWMSATPEGFAYRCLPLNIANAHGWEILCPSPIRAWWDGGTAPESVRVEAGGAGSTAIPAPAVGHFGSGILTFHVPLLLRTEPGCNLWVSGPTNAPKDGIAALTGVVETDWSPYGFTMNWRFTRPNHMVEFAAGEPFCLFFPLARDAVEAAEPEIRPLSENPELEARYWAFHRGRADFLADLPVPGTEANEAKWQKGYYRGLDTDGTPAPEHQTKLRLRPFREG</sequence>
<reference evidence="1 2" key="1">
    <citation type="submission" date="2014-01" db="EMBL/GenBank/DDBJ databases">
        <title>Genome sequence determination for a cystic fibrosis isolate, Inquilinus limosus.</title>
        <authorList>
            <person name="Pino M."/>
            <person name="Di Conza J."/>
            <person name="Gutkind G."/>
        </authorList>
    </citation>
    <scope>NUCLEOTIDE SEQUENCE [LARGE SCALE GENOMIC DNA]</scope>
    <source>
        <strain evidence="1 2">MP06</strain>
    </source>
</reference>
<dbReference type="OrthoDB" id="8910986at2"/>
<dbReference type="InterPro" id="IPR045709">
    <property type="entry name" value="DUF6065"/>
</dbReference>
<name>A0A0A0CZ25_9PROT</name>
<evidence type="ECO:0000313" key="1">
    <source>
        <dbReference type="EMBL" id="KGM30798.1"/>
    </source>
</evidence>
<accession>A0A0A0CZ25</accession>
<dbReference type="Proteomes" id="UP000029995">
    <property type="component" value="Unassembled WGS sequence"/>
</dbReference>
<protein>
    <submittedName>
        <fullName evidence="1">Uncharacterized protein</fullName>
    </submittedName>
</protein>
<organism evidence="1 2">
    <name type="scientific">Inquilinus limosus MP06</name>
    <dbReference type="NCBI Taxonomy" id="1398085"/>
    <lineage>
        <taxon>Bacteria</taxon>
        <taxon>Pseudomonadati</taxon>
        <taxon>Pseudomonadota</taxon>
        <taxon>Alphaproteobacteria</taxon>
        <taxon>Rhodospirillales</taxon>
        <taxon>Rhodospirillaceae</taxon>
        <taxon>Inquilinus</taxon>
    </lineage>
</organism>
<dbReference type="EMBL" id="JANX01000692">
    <property type="protein sequence ID" value="KGM30798.1"/>
    <property type="molecule type" value="Genomic_DNA"/>
</dbReference>
<dbReference type="AlphaFoldDB" id="A0A0A0CZ25"/>
<gene>
    <name evidence="1" type="ORF">P409_30930</name>
</gene>